<comment type="caution">
    <text evidence="27">The sequence shown here is derived from an EMBL/GenBank/DDBJ whole genome shotgun (WGS) entry which is preliminary data.</text>
</comment>
<dbReference type="Gene3D" id="1.20.1250.20">
    <property type="entry name" value="MFS general substrate transporter like domains"/>
    <property type="match status" value="2"/>
</dbReference>
<evidence type="ECO:0000256" key="24">
    <source>
        <dbReference type="ARBA" id="ARBA00046376"/>
    </source>
</evidence>
<evidence type="ECO:0000256" key="18">
    <source>
        <dbReference type="ARBA" id="ARBA00044912"/>
    </source>
</evidence>
<keyword evidence="4 25" id="KW-0812">Transmembrane</keyword>
<keyword evidence="3" id="KW-0813">Transport</keyword>
<evidence type="ECO:0000256" key="25">
    <source>
        <dbReference type="SAM" id="Phobius"/>
    </source>
</evidence>
<evidence type="ECO:0000256" key="15">
    <source>
        <dbReference type="ARBA" id="ARBA00044899"/>
    </source>
</evidence>
<evidence type="ECO:0000256" key="23">
    <source>
        <dbReference type="ARBA" id="ARBA00045709"/>
    </source>
</evidence>
<evidence type="ECO:0000256" key="17">
    <source>
        <dbReference type="ARBA" id="ARBA00044903"/>
    </source>
</evidence>
<feature type="transmembrane region" description="Helical" evidence="25">
    <location>
        <begin position="297"/>
        <end position="316"/>
    </location>
</feature>
<evidence type="ECO:0000256" key="4">
    <source>
        <dbReference type="ARBA" id="ARBA00022692"/>
    </source>
</evidence>
<dbReference type="RefSeq" id="WP_275823808.1">
    <property type="nucleotide sequence ID" value="NZ_JARHUD010000009.1"/>
</dbReference>
<accession>A0ABT5YPY8</accession>
<feature type="domain" description="Major facilitator superfamily (MFS) profile" evidence="26">
    <location>
        <begin position="23"/>
        <end position="425"/>
    </location>
</feature>
<feature type="transmembrane region" description="Helical" evidence="25">
    <location>
        <begin position="266"/>
        <end position="285"/>
    </location>
</feature>
<feature type="transmembrane region" description="Helical" evidence="25">
    <location>
        <begin position="115"/>
        <end position="136"/>
    </location>
</feature>
<evidence type="ECO:0000256" key="22">
    <source>
        <dbReference type="ARBA" id="ARBA00045018"/>
    </source>
</evidence>
<dbReference type="Pfam" id="PF07690">
    <property type="entry name" value="MFS_1"/>
    <property type="match status" value="2"/>
</dbReference>
<dbReference type="InterPro" id="IPR011701">
    <property type="entry name" value="MFS"/>
</dbReference>
<dbReference type="InterPro" id="IPR036259">
    <property type="entry name" value="MFS_trans_sf"/>
</dbReference>
<keyword evidence="7" id="KW-0458">Lysosome</keyword>
<evidence type="ECO:0000256" key="2">
    <source>
        <dbReference type="ARBA" id="ARBA00008335"/>
    </source>
</evidence>
<feature type="transmembrane region" description="Helical" evidence="25">
    <location>
        <begin position="180"/>
        <end position="198"/>
    </location>
</feature>
<comment type="subcellular location">
    <subcellularLocation>
        <location evidence="1">Lysosome membrane</location>
        <topology evidence="1">Multi-pass membrane protein</topology>
    </subcellularLocation>
</comment>
<evidence type="ECO:0000256" key="3">
    <source>
        <dbReference type="ARBA" id="ARBA00022448"/>
    </source>
</evidence>
<evidence type="ECO:0000313" key="28">
    <source>
        <dbReference type="Proteomes" id="UP001215503"/>
    </source>
</evidence>
<comment type="similarity">
    <text evidence="2">Belongs to the major facilitator superfamily.</text>
</comment>
<comment type="catalytic activity">
    <reaction evidence="9">
        <text>L-histidyl-glycine(out) = L-histidyl-glycine(in)</text>
        <dbReference type="Rhea" id="RHEA:79395"/>
        <dbReference type="ChEBI" id="CHEBI:229957"/>
    </reaction>
</comment>
<name>A0ABT5YPY8_9PROT</name>
<evidence type="ECO:0000256" key="21">
    <source>
        <dbReference type="ARBA" id="ARBA00044985"/>
    </source>
</evidence>
<evidence type="ECO:0000313" key="27">
    <source>
        <dbReference type="EMBL" id="MDF2097033.1"/>
    </source>
</evidence>
<evidence type="ECO:0000256" key="13">
    <source>
        <dbReference type="ARBA" id="ARBA00044893"/>
    </source>
</evidence>
<dbReference type="InterPro" id="IPR020846">
    <property type="entry name" value="MFS_dom"/>
</dbReference>
<keyword evidence="5 25" id="KW-1133">Transmembrane helix</keyword>
<comment type="catalytic activity">
    <reaction evidence="13">
        <text>L-alpha-aminoacyl-L-lysine(out) = L-alpha-aminoacyl-L-lysine(in)</text>
        <dbReference type="Rhea" id="RHEA:79383"/>
        <dbReference type="ChEBI" id="CHEBI:229966"/>
    </reaction>
</comment>
<evidence type="ECO:0000256" key="6">
    <source>
        <dbReference type="ARBA" id="ARBA00023136"/>
    </source>
</evidence>
<comment type="subunit">
    <text evidence="24">Homodimer. Interacts with lysosomal protein GLMP (via lumenal domain); the interaction starts while both proteins are still in the endoplasmic reticulum and is required for stabilization of MFSD1 in lysosomes but has no direct effect on its targeting to lysosomes or transporter activity.</text>
</comment>
<dbReference type="InterPro" id="IPR052187">
    <property type="entry name" value="MFSD1"/>
</dbReference>
<reference evidence="27 28" key="1">
    <citation type="submission" date="2023-03" db="EMBL/GenBank/DDBJ databases">
        <title>Fodinicurvata sp. CAU 1616 isolated from sea sendiment.</title>
        <authorList>
            <person name="Kim W."/>
        </authorList>
    </citation>
    <scope>NUCLEOTIDE SEQUENCE [LARGE SCALE GENOMIC DNA]</scope>
    <source>
        <strain evidence="27 28">CAU 1616</strain>
    </source>
</reference>
<comment type="function">
    <text evidence="23">Lysosomal dipeptide uniporter that selectively exports lysine, arginine or histidine-containing dipeptides with a net positive charge from the lysosome lumen into the cytosol. Could play a role in a specific type of protein O-glycosylation indirectly regulating macrophages migration and tissue invasion. Also essential for liver homeostasis.</text>
</comment>
<dbReference type="PROSITE" id="PS50850">
    <property type="entry name" value="MFS"/>
    <property type="match status" value="1"/>
</dbReference>
<comment type="catalytic activity">
    <reaction evidence="11">
        <text>L-alpha-aminoacyl-L-histidine(out) = L-alpha-aminoacyl-L-histidine(in)</text>
        <dbReference type="Rhea" id="RHEA:79375"/>
        <dbReference type="ChEBI" id="CHEBI:229967"/>
    </reaction>
</comment>
<evidence type="ECO:0000256" key="20">
    <source>
        <dbReference type="ARBA" id="ARBA00044924"/>
    </source>
</evidence>
<dbReference type="PANTHER" id="PTHR23512:SF3">
    <property type="entry name" value="MAJOR FACILITATOR SUPERFAMILY DOMAIN-CONTAINING PROTEIN 1"/>
    <property type="match status" value="1"/>
</dbReference>
<keyword evidence="28" id="KW-1185">Reference proteome</keyword>
<gene>
    <name evidence="27" type="ORF">P2G67_13710</name>
</gene>
<comment type="catalytic activity">
    <reaction evidence="12">
        <text>L-lysyl-L-alpha-amino acid(out) = L-lysyl-L-alpha-amino acid(in)</text>
        <dbReference type="Rhea" id="RHEA:79387"/>
        <dbReference type="ChEBI" id="CHEBI:229965"/>
    </reaction>
</comment>
<dbReference type="SUPFAM" id="SSF103473">
    <property type="entry name" value="MFS general substrate transporter"/>
    <property type="match status" value="1"/>
</dbReference>
<evidence type="ECO:0000256" key="14">
    <source>
        <dbReference type="ARBA" id="ARBA00044898"/>
    </source>
</evidence>
<feature type="transmembrane region" description="Helical" evidence="25">
    <location>
        <begin position="399"/>
        <end position="420"/>
    </location>
</feature>
<comment type="catalytic activity">
    <reaction evidence="15">
        <text>L-arginyl-L-alpha-amino acid(out) = L-arginyl-L-alpha-amino acid(in)</text>
        <dbReference type="Rhea" id="RHEA:79371"/>
        <dbReference type="ChEBI" id="CHEBI:84315"/>
    </reaction>
</comment>
<feature type="transmembrane region" description="Helical" evidence="25">
    <location>
        <begin position="90"/>
        <end position="108"/>
    </location>
</feature>
<protein>
    <recommendedName>
        <fullName evidence="21">Lysosomal dipeptide transporter MFSD1</fullName>
    </recommendedName>
    <alternativeName>
        <fullName evidence="22">Major facilitator superfamily domain-containing protein 1</fullName>
    </alternativeName>
</protein>
<evidence type="ECO:0000256" key="10">
    <source>
        <dbReference type="ARBA" id="ARBA00044881"/>
    </source>
</evidence>
<comment type="catalytic activity">
    <reaction evidence="16">
        <text>L-lysyl-L-lysine(out) = L-lysyl-L-lysine(in)</text>
        <dbReference type="Rhea" id="RHEA:79403"/>
        <dbReference type="ChEBI" id="CHEBI:229956"/>
    </reaction>
</comment>
<dbReference type="Proteomes" id="UP001215503">
    <property type="component" value="Unassembled WGS sequence"/>
</dbReference>
<evidence type="ECO:0000256" key="9">
    <source>
        <dbReference type="ARBA" id="ARBA00044878"/>
    </source>
</evidence>
<feature type="transmembrane region" description="Helical" evidence="25">
    <location>
        <begin position="49"/>
        <end position="70"/>
    </location>
</feature>
<comment type="catalytic activity">
    <reaction evidence="18">
        <text>L-histidyl-L-alpha-amino acid(out) = L-histidyl-L-alpha-amino acid(in)</text>
        <dbReference type="Rhea" id="RHEA:79379"/>
        <dbReference type="ChEBI" id="CHEBI:229964"/>
    </reaction>
</comment>
<comment type="catalytic activity">
    <reaction evidence="19">
        <text>L-alanyl-L-lysine(out) = L-alanyl-L-lysine(in)</text>
        <dbReference type="Rhea" id="RHEA:79415"/>
        <dbReference type="ChEBI" id="CHEBI:192470"/>
    </reaction>
</comment>
<evidence type="ECO:0000256" key="16">
    <source>
        <dbReference type="ARBA" id="ARBA00044900"/>
    </source>
</evidence>
<evidence type="ECO:0000256" key="8">
    <source>
        <dbReference type="ARBA" id="ARBA00044876"/>
    </source>
</evidence>
<dbReference type="CDD" id="cd06174">
    <property type="entry name" value="MFS"/>
    <property type="match status" value="1"/>
</dbReference>
<feature type="transmembrane region" description="Helical" evidence="25">
    <location>
        <begin position="356"/>
        <end position="379"/>
    </location>
</feature>
<comment type="catalytic activity">
    <reaction evidence="8">
        <text>L-lysyl-L-alanine(out) = L-lysyl-L-alanine(in)</text>
        <dbReference type="Rhea" id="RHEA:79399"/>
        <dbReference type="ChEBI" id="CHEBI:229954"/>
    </reaction>
</comment>
<sequence length="427" mass="44803">MTSEEVGQRPAHRPSVPAWLPWLIWSLGALFFCYGFFQRMAPSVIIDPLMRDFAVGAAVLGNLSAIYFYAYAGLQIPVGLLADAWGPRRLLTAGALCCGAGSLLFALAPDLNIAYLGRLLVGVGAAASFVGTLKLATNWFPASRFAQLTGMTMAAGMLGGVGGQVPLAAAVESFGWRSTLAAAALGGLILAILIWLIVRDRRPDAPAPRFTGGAAPRGGLRLVLRMPQQWLLAFLGGAMTAPMLAFAGLWGVAWLMQIHGMTRPEAASHTSLLLIGWAIGSPLAGALADRIGRRLPILRAGALIGLCCLMLLLYVPGLPSPIFLALFLIAGIGLSATAVTFAVAREITPTHAVGAAYGLLNGAVVGGGALFQPLLGLLLDLQWDGHMVEGAPIYSARAFDLAFLSLAVFLLLALLASLLLSETREKR</sequence>
<organism evidence="27 28">
    <name type="scientific">Aquibaculum arenosum</name>
    <dbReference type="NCBI Taxonomy" id="3032591"/>
    <lineage>
        <taxon>Bacteria</taxon>
        <taxon>Pseudomonadati</taxon>
        <taxon>Pseudomonadota</taxon>
        <taxon>Alphaproteobacteria</taxon>
        <taxon>Rhodospirillales</taxon>
        <taxon>Rhodovibrionaceae</taxon>
        <taxon>Aquibaculum</taxon>
    </lineage>
</organism>
<feature type="transmembrane region" description="Helical" evidence="25">
    <location>
        <begin position="322"/>
        <end position="344"/>
    </location>
</feature>
<evidence type="ECO:0000256" key="1">
    <source>
        <dbReference type="ARBA" id="ARBA00004155"/>
    </source>
</evidence>
<comment type="catalytic activity">
    <reaction evidence="10">
        <text>L-alpha-aminoacyl-L-arginine(out) = L-alpha-aminoacyl-L-arginine(in)</text>
        <dbReference type="Rhea" id="RHEA:79367"/>
        <dbReference type="ChEBI" id="CHEBI:229968"/>
    </reaction>
</comment>
<evidence type="ECO:0000259" key="26">
    <source>
        <dbReference type="PROSITE" id="PS50850"/>
    </source>
</evidence>
<evidence type="ECO:0000256" key="7">
    <source>
        <dbReference type="ARBA" id="ARBA00023228"/>
    </source>
</evidence>
<comment type="catalytic activity">
    <reaction evidence="14">
        <text>L-aspartyl-L-lysine(out) = L-aspartyl-L-lysine(in)</text>
        <dbReference type="Rhea" id="RHEA:79411"/>
        <dbReference type="ChEBI" id="CHEBI:229953"/>
    </reaction>
</comment>
<evidence type="ECO:0000256" key="11">
    <source>
        <dbReference type="ARBA" id="ARBA00044884"/>
    </source>
</evidence>
<dbReference type="EMBL" id="JARHUD010000009">
    <property type="protein sequence ID" value="MDF2097033.1"/>
    <property type="molecule type" value="Genomic_DNA"/>
</dbReference>
<feature type="transmembrane region" description="Helical" evidence="25">
    <location>
        <begin position="19"/>
        <end position="37"/>
    </location>
</feature>
<dbReference type="PANTHER" id="PTHR23512">
    <property type="entry name" value="MAJOR FACILITATOR SUPERFAMILY DOMAIN-CONTAINING PROTEIN 1"/>
    <property type="match status" value="1"/>
</dbReference>
<dbReference type="InterPro" id="IPR005829">
    <property type="entry name" value="Sugar_transporter_CS"/>
</dbReference>
<evidence type="ECO:0000256" key="12">
    <source>
        <dbReference type="ARBA" id="ARBA00044891"/>
    </source>
</evidence>
<dbReference type="PROSITE" id="PS00216">
    <property type="entry name" value="SUGAR_TRANSPORT_1"/>
    <property type="match status" value="1"/>
</dbReference>
<evidence type="ECO:0000256" key="5">
    <source>
        <dbReference type="ARBA" id="ARBA00022989"/>
    </source>
</evidence>
<feature type="transmembrane region" description="Helical" evidence="25">
    <location>
        <begin position="230"/>
        <end position="254"/>
    </location>
</feature>
<evidence type="ECO:0000256" key="19">
    <source>
        <dbReference type="ARBA" id="ARBA00044919"/>
    </source>
</evidence>
<comment type="catalytic activity">
    <reaction evidence="20">
        <text>L-lysyl-glycine(out) = L-lysyl-glycine(in)</text>
        <dbReference type="Rhea" id="RHEA:79407"/>
        <dbReference type="ChEBI" id="CHEBI:191202"/>
    </reaction>
</comment>
<keyword evidence="6 25" id="KW-0472">Membrane</keyword>
<proteinExistence type="inferred from homology"/>
<comment type="catalytic activity">
    <reaction evidence="17">
        <text>L-arginyl-glycine(out) = L-arginyl-glycine(in)</text>
        <dbReference type="Rhea" id="RHEA:79391"/>
        <dbReference type="ChEBI" id="CHEBI:229955"/>
    </reaction>
</comment>